<name>A0A9P4P390_9PEZI</name>
<dbReference type="OrthoDB" id="2013972at2759"/>
<gene>
    <name evidence="2" type="ORF">EJ08DRAFT_624058</name>
</gene>
<dbReference type="Pfam" id="PF13489">
    <property type="entry name" value="Methyltransf_23"/>
    <property type="match status" value="1"/>
</dbReference>
<sequence length="397" mass="44803">MNDNRTSRGIAGQEDEKTFTHLENPEGGGYHSSTPSTLSLIEGPASSTPTSQTPDAQPVAQEHQFVGVGPEQAELQGVGDSDSAYDSESLIGDDTETLASYITDYRYEHGRRYHAYKDGAYWGPNDEHANEIVDLAHHMYLITLDKKLHLAPIGEPHNVLDLGTGTGIWAIDMADQYPSAQVLGTDLSPIQPEFIPPNCVFEIDDVTLEWTWPPNYFDFIHLREMFGAIADWNYLFQQAYRHTKPGGWVEIVEHSVEPVAVNDSLPPDHFYRLWGRTVVDCGDKLGKSFRIWKEAKGHMERAGFVDVVEVRYIWPMNGWPSDRALKEIGRFNQLRLHDGVEGFMLRLLTTALGWSYERSQLFLAEMRNNIKDCKTHATYLEGTVVYGRKPQSAEATL</sequence>
<dbReference type="Gene3D" id="3.40.50.150">
    <property type="entry name" value="Vaccinia Virus protein VP39"/>
    <property type="match status" value="1"/>
</dbReference>
<dbReference type="PANTHER" id="PTHR43591:SF105">
    <property type="entry name" value="METHYLTRANSFERASE DOMAIN-CONTAINING PROTEIN-RELATED"/>
    <property type="match status" value="1"/>
</dbReference>
<dbReference type="GO" id="GO:0032259">
    <property type="term" value="P:methylation"/>
    <property type="evidence" value="ECO:0007669"/>
    <property type="project" value="UniProtKB-KW"/>
</dbReference>
<organism evidence="2 3">
    <name type="scientific">Tothia fuscella</name>
    <dbReference type="NCBI Taxonomy" id="1048955"/>
    <lineage>
        <taxon>Eukaryota</taxon>
        <taxon>Fungi</taxon>
        <taxon>Dikarya</taxon>
        <taxon>Ascomycota</taxon>
        <taxon>Pezizomycotina</taxon>
        <taxon>Dothideomycetes</taxon>
        <taxon>Pleosporomycetidae</taxon>
        <taxon>Venturiales</taxon>
        <taxon>Cylindrosympodiaceae</taxon>
        <taxon>Tothia</taxon>
    </lineage>
</organism>
<dbReference type="EMBL" id="MU007010">
    <property type="protein sequence ID" value="KAF2436515.1"/>
    <property type="molecule type" value="Genomic_DNA"/>
</dbReference>
<dbReference type="AlphaFoldDB" id="A0A9P4P390"/>
<dbReference type="CDD" id="cd02440">
    <property type="entry name" value="AdoMet_MTases"/>
    <property type="match status" value="1"/>
</dbReference>
<keyword evidence="3" id="KW-1185">Reference proteome</keyword>
<keyword evidence="2" id="KW-0489">Methyltransferase</keyword>
<feature type="compositionally biased region" description="Polar residues" evidence="1">
    <location>
        <begin position="31"/>
        <end position="55"/>
    </location>
</feature>
<feature type="compositionally biased region" description="Basic and acidic residues" evidence="1">
    <location>
        <begin position="14"/>
        <end position="24"/>
    </location>
</feature>
<dbReference type="Proteomes" id="UP000800235">
    <property type="component" value="Unassembled WGS sequence"/>
</dbReference>
<dbReference type="InterPro" id="IPR029063">
    <property type="entry name" value="SAM-dependent_MTases_sf"/>
</dbReference>
<keyword evidence="2" id="KW-0808">Transferase</keyword>
<evidence type="ECO:0000313" key="3">
    <source>
        <dbReference type="Proteomes" id="UP000800235"/>
    </source>
</evidence>
<dbReference type="PANTHER" id="PTHR43591">
    <property type="entry name" value="METHYLTRANSFERASE"/>
    <property type="match status" value="1"/>
</dbReference>
<protein>
    <submittedName>
        <fullName evidence="2">S-adenosyl-L-methionine-dependent methyltransferase</fullName>
    </submittedName>
</protein>
<comment type="caution">
    <text evidence="2">The sequence shown here is derived from an EMBL/GenBank/DDBJ whole genome shotgun (WGS) entry which is preliminary data.</text>
</comment>
<dbReference type="SUPFAM" id="SSF53335">
    <property type="entry name" value="S-adenosyl-L-methionine-dependent methyltransferases"/>
    <property type="match status" value="1"/>
</dbReference>
<feature type="region of interest" description="Disordered" evidence="1">
    <location>
        <begin position="1"/>
        <end position="60"/>
    </location>
</feature>
<accession>A0A9P4P390</accession>
<dbReference type="GO" id="GO:0008168">
    <property type="term" value="F:methyltransferase activity"/>
    <property type="evidence" value="ECO:0007669"/>
    <property type="project" value="UniProtKB-KW"/>
</dbReference>
<evidence type="ECO:0000256" key="1">
    <source>
        <dbReference type="SAM" id="MobiDB-lite"/>
    </source>
</evidence>
<evidence type="ECO:0000313" key="2">
    <source>
        <dbReference type="EMBL" id="KAF2436515.1"/>
    </source>
</evidence>
<proteinExistence type="predicted"/>
<reference evidence="2" key="1">
    <citation type="journal article" date="2020" name="Stud. Mycol.">
        <title>101 Dothideomycetes genomes: a test case for predicting lifestyles and emergence of pathogens.</title>
        <authorList>
            <person name="Haridas S."/>
            <person name="Albert R."/>
            <person name="Binder M."/>
            <person name="Bloem J."/>
            <person name="Labutti K."/>
            <person name="Salamov A."/>
            <person name="Andreopoulos B."/>
            <person name="Baker S."/>
            <person name="Barry K."/>
            <person name="Bills G."/>
            <person name="Bluhm B."/>
            <person name="Cannon C."/>
            <person name="Castanera R."/>
            <person name="Culley D."/>
            <person name="Daum C."/>
            <person name="Ezra D."/>
            <person name="Gonzalez J."/>
            <person name="Henrissat B."/>
            <person name="Kuo A."/>
            <person name="Liang C."/>
            <person name="Lipzen A."/>
            <person name="Lutzoni F."/>
            <person name="Magnuson J."/>
            <person name="Mondo S."/>
            <person name="Nolan M."/>
            <person name="Ohm R."/>
            <person name="Pangilinan J."/>
            <person name="Park H.-J."/>
            <person name="Ramirez L."/>
            <person name="Alfaro M."/>
            <person name="Sun H."/>
            <person name="Tritt A."/>
            <person name="Yoshinaga Y."/>
            <person name="Zwiers L.-H."/>
            <person name="Turgeon B."/>
            <person name="Goodwin S."/>
            <person name="Spatafora J."/>
            <person name="Crous P."/>
            <person name="Grigoriev I."/>
        </authorList>
    </citation>
    <scope>NUCLEOTIDE SEQUENCE</scope>
    <source>
        <strain evidence="2">CBS 130266</strain>
    </source>
</reference>